<evidence type="ECO:0000313" key="2">
    <source>
        <dbReference type="Proteomes" id="UP001597262"/>
    </source>
</evidence>
<comment type="caution">
    <text evidence="1">The sequence shown here is derived from an EMBL/GenBank/DDBJ whole genome shotgun (WGS) entry which is preliminary data.</text>
</comment>
<name>A0ABW3S0Z8_9BACL</name>
<accession>A0ABW3S0Z8</accession>
<evidence type="ECO:0000313" key="1">
    <source>
        <dbReference type="EMBL" id="MFD1177821.1"/>
    </source>
</evidence>
<keyword evidence="2" id="KW-1185">Reference proteome</keyword>
<dbReference type="Proteomes" id="UP001597262">
    <property type="component" value="Unassembled WGS sequence"/>
</dbReference>
<gene>
    <name evidence="1" type="ORF">ACFQ3W_16145</name>
</gene>
<dbReference type="RefSeq" id="WP_379320271.1">
    <property type="nucleotide sequence ID" value="NZ_JBHTLM010000012.1"/>
</dbReference>
<protein>
    <submittedName>
        <fullName evidence="1">Uncharacterized protein</fullName>
    </submittedName>
</protein>
<dbReference type="EMBL" id="JBHTLM010000012">
    <property type="protein sequence ID" value="MFD1177821.1"/>
    <property type="molecule type" value="Genomic_DNA"/>
</dbReference>
<sequence>MRKILGGISFLFFGLVLYITAHIQAVNYLPLVTSWYSDKGKYWSALDETHKLQLTYYGITFSVLGTI</sequence>
<reference evidence="2" key="1">
    <citation type="journal article" date="2019" name="Int. J. Syst. Evol. Microbiol.">
        <title>The Global Catalogue of Microorganisms (GCM) 10K type strain sequencing project: providing services to taxonomists for standard genome sequencing and annotation.</title>
        <authorList>
            <consortium name="The Broad Institute Genomics Platform"/>
            <consortium name="The Broad Institute Genome Sequencing Center for Infectious Disease"/>
            <person name="Wu L."/>
            <person name="Ma J."/>
        </authorList>
    </citation>
    <scope>NUCLEOTIDE SEQUENCE [LARGE SCALE GENOMIC DNA]</scope>
    <source>
        <strain evidence="2">CCUG 59189</strain>
    </source>
</reference>
<organism evidence="1 2">
    <name type="scientific">Paenibacillus puldeungensis</name>
    <dbReference type="NCBI Taxonomy" id="696536"/>
    <lineage>
        <taxon>Bacteria</taxon>
        <taxon>Bacillati</taxon>
        <taxon>Bacillota</taxon>
        <taxon>Bacilli</taxon>
        <taxon>Bacillales</taxon>
        <taxon>Paenibacillaceae</taxon>
        <taxon>Paenibacillus</taxon>
    </lineage>
</organism>
<proteinExistence type="predicted"/>